<gene>
    <name evidence="3" type="ORF">PGLA1383_LOCUS34174</name>
    <name evidence="4" type="ORF">PGLA1383_LOCUS35289</name>
    <name evidence="5" type="ORF">PGLA2088_LOCUS37621</name>
</gene>
<dbReference type="AlphaFoldDB" id="A0A813FYI6"/>
<dbReference type="Pfam" id="PF00235">
    <property type="entry name" value="Profilin"/>
    <property type="match status" value="1"/>
</dbReference>
<keyword evidence="6" id="KW-1185">Reference proteome</keyword>
<protein>
    <recommendedName>
        <fullName evidence="2">Profilin</fullName>
    </recommendedName>
</protein>
<dbReference type="Gene3D" id="3.30.450.30">
    <property type="entry name" value="Dynein light chain 2a, cytoplasmic"/>
    <property type="match status" value="1"/>
</dbReference>
<dbReference type="GO" id="GO:0003779">
    <property type="term" value="F:actin binding"/>
    <property type="evidence" value="ECO:0007669"/>
    <property type="project" value="UniProtKB-KW"/>
</dbReference>
<evidence type="ECO:0000313" key="4">
    <source>
        <dbReference type="EMBL" id="CAE8617629.1"/>
    </source>
</evidence>
<dbReference type="OrthoDB" id="421374at2759"/>
<comment type="caution">
    <text evidence="4">The sequence shown here is derived from an EMBL/GenBank/DDBJ whole genome shotgun (WGS) entry which is preliminary data.</text>
</comment>
<reference evidence="4" key="1">
    <citation type="submission" date="2021-02" db="EMBL/GenBank/DDBJ databases">
        <authorList>
            <person name="Dougan E. K."/>
            <person name="Rhodes N."/>
            <person name="Thang M."/>
            <person name="Chan C."/>
        </authorList>
    </citation>
    <scope>NUCLEOTIDE SEQUENCE</scope>
</reference>
<dbReference type="EMBL" id="CAJNNW010032514">
    <property type="protein sequence ID" value="CAE8713635.1"/>
    <property type="molecule type" value="Genomic_DNA"/>
</dbReference>
<name>A0A813FYI6_POLGL</name>
<dbReference type="Proteomes" id="UP000654075">
    <property type="component" value="Unassembled WGS sequence"/>
</dbReference>
<dbReference type="Proteomes" id="UP000626109">
    <property type="component" value="Unassembled WGS sequence"/>
</dbReference>
<dbReference type="EMBL" id="CAJNNV010025886">
    <property type="protein sequence ID" value="CAE8616488.1"/>
    <property type="molecule type" value="Genomic_DNA"/>
</dbReference>
<dbReference type="EMBL" id="CAJNNV010026233">
    <property type="protein sequence ID" value="CAE8617629.1"/>
    <property type="molecule type" value="Genomic_DNA"/>
</dbReference>
<dbReference type="SUPFAM" id="SSF55770">
    <property type="entry name" value="Profilin (actin-binding protein)"/>
    <property type="match status" value="1"/>
</dbReference>
<dbReference type="OMA" id="DKWTLFY"/>
<evidence type="ECO:0000256" key="2">
    <source>
        <dbReference type="RuleBase" id="RU003909"/>
    </source>
</evidence>
<sequence>MAEEANWDNTLEEWLITEGFCCAAGLAQGADGMFYAAAPAAEEAGWGIIFKDDHEEDIMQDDDSTKKVTINEPSALKQVAETGSAPASGLWLGGHKYRVVQKDMAFESGEHTFAWILGAMPKKGVHIVRTPNGQIIAALYDEEKSQTSGNCKRVVLAFAEYLAGMGY</sequence>
<proteinExistence type="inferred from homology"/>
<dbReference type="InterPro" id="IPR036140">
    <property type="entry name" value="PFN_sf"/>
</dbReference>
<dbReference type="SMART" id="SM00392">
    <property type="entry name" value="PROF"/>
    <property type="match status" value="1"/>
</dbReference>
<accession>A0A813FYI6</accession>
<comment type="similarity">
    <text evidence="1 2">Belongs to the profilin family.</text>
</comment>
<keyword evidence="2" id="KW-0009">Actin-binding</keyword>
<evidence type="ECO:0000313" key="3">
    <source>
        <dbReference type="EMBL" id="CAE8616488.1"/>
    </source>
</evidence>
<evidence type="ECO:0000313" key="6">
    <source>
        <dbReference type="Proteomes" id="UP000654075"/>
    </source>
</evidence>
<dbReference type="InterPro" id="IPR005455">
    <property type="entry name" value="PFN_euk"/>
</dbReference>
<evidence type="ECO:0000256" key="1">
    <source>
        <dbReference type="ARBA" id="ARBA00010058"/>
    </source>
</evidence>
<evidence type="ECO:0000313" key="5">
    <source>
        <dbReference type="EMBL" id="CAE8713635.1"/>
    </source>
</evidence>
<organism evidence="4 6">
    <name type="scientific">Polarella glacialis</name>
    <name type="common">Dinoflagellate</name>
    <dbReference type="NCBI Taxonomy" id="89957"/>
    <lineage>
        <taxon>Eukaryota</taxon>
        <taxon>Sar</taxon>
        <taxon>Alveolata</taxon>
        <taxon>Dinophyceae</taxon>
        <taxon>Suessiales</taxon>
        <taxon>Suessiaceae</taxon>
        <taxon>Polarella</taxon>
    </lineage>
</organism>
<dbReference type="InterPro" id="IPR048278">
    <property type="entry name" value="PFN"/>
</dbReference>